<dbReference type="EMBL" id="JQDR03008774">
    <property type="protein sequence ID" value="KAA0196650.1"/>
    <property type="molecule type" value="Genomic_DNA"/>
</dbReference>
<sequence length="123" mass="13456">MMSDSSGASTVVQNPDQQSSPEQVAREVVRLKLTRGPKHQKKVKWTNNTVDNENLGKKKSKCCCVYVKPRNFDESETDESEGECENCSGHVEKRKHGSGAPPPDDPPPTGGPQGGYMVALSLW</sequence>
<dbReference type="AlphaFoldDB" id="A0A6A0H1Y8"/>
<organism evidence="4">
    <name type="scientific">Hyalella azteca</name>
    <name type="common">Amphipod</name>
    <dbReference type="NCBI Taxonomy" id="294128"/>
    <lineage>
        <taxon>Eukaryota</taxon>
        <taxon>Metazoa</taxon>
        <taxon>Ecdysozoa</taxon>
        <taxon>Arthropoda</taxon>
        <taxon>Crustacea</taxon>
        <taxon>Multicrustacea</taxon>
        <taxon>Malacostraca</taxon>
        <taxon>Eumalacostraca</taxon>
        <taxon>Peracarida</taxon>
        <taxon>Amphipoda</taxon>
        <taxon>Senticaudata</taxon>
        <taxon>Talitrida</taxon>
        <taxon>Talitroidea</taxon>
        <taxon>Hyalellidae</taxon>
        <taxon>Hyalella</taxon>
    </lineage>
</organism>
<proteinExistence type="predicted"/>
<dbReference type="PANTHER" id="PTHR20835:SF0">
    <property type="entry name" value="E3 UBIQUITIN-PROTEIN LIGASE PPP1R11"/>
    <property type="match status" value="1"/>
</dbReference>
<evidence type="ECO:0000256" key="1">
    <source>
        <dbReference type="ARBA" id="ARBA00021994"/>
    </source>
</evidence>
<dbReference type="Proteomes" id="UP000711488">
    <property type="component" value="Unassembled WGS sequence"/>
</dbReference>
<dbReference type="GO" id="GO:0008157">
    <property type="term" value="F:protein phosphatase 1 binding"/>
    <property type="evidence" value="ECO:0007669"/>
    <property type="project" value="TreeGrafter"/>
</dbReference>
<protein>
    <recommendedName>
        <fullName evidence="1">E3 ubiquitin-protein ligase PPP1R11</fullName>
    </recommendedName>
    <alternativeName>
        <fullName evidence="2">Protein phosphatase 1 regulatory subunit 11</fullName>
    </alternativeName>
</protein>
<reference evidence="4" key="1">
    <citation type="submission" date="2014-08" db="EMBL/GenBank/DDBJ databases">
        <authorList>
            <person name="Murali S."/>
            <person name="Richards S."/>
            <person name="Bandaranaike D."/>
            <person name="Bellair M."/>
            <person name="Blankenburg K."/>
            <person name="Chao H."/>
            <person name="Dinh H."/>
            <person name="Doddapaneni H."/>
            <person name="Dugan-Rocha S."/>
            <person name="Elkadiri S."/>
            <person name="Gnanaolivu R."/>
            <person name="Hughes D."/>
            <person name="Lee S."/>
            <person name="Li M."/>
            <person name="Ming W."/>
            <person name="Munidasa M."/>
            <person name="Muniz J."/>
            <person name="Nguyen L."/>
            <person name="Osuji N."/>
            <person name="Pu L.-L."/>
            <person name="Puazo M."/>
            <person name="Skinner E."/>
            <person name="Qu C."/>
            <person name="Quiroz J."/>
            <person name="Raj R."/>
            <person name="Weissenberger G."/>
            <person name="Xin Y."/>
            <person name="Zou X."/>
            <person name="Han Y."/>
            <person name="Worley K."/>
            <person name="Muzny D."/>
            <person name="Gibbs R."/>
        </authorList>
    </citation>
    <scope>NUCLEOTIDE SEQUENCE</scope>
    <source>
        <strain evidence="4">HAZT.00-mixed</strain>
        <tissue evidence="4">Whole organism</tissue>
    </source>
</reference>
<dbReference type="PANTHER" id="PTHR20835">
    <property type="entry name" value="E3 UBIQUITIN-PROTEIN LIGASE PPP1R11-RELATED"/>
    <property type="match status" value="1"/>
</dbReference>
<feature type="compositionally biased region" description="Polar residues" evidence="3">
    <location>
        <begin position="1"/>
        <end position="22"/>
    </location>
</feature>
<name>A0A6A0H1Y8_HYAAZ</name>
<comment type="caution">
    <text evidence="4">The sequence shown here is derived from an EMBL/GenBank/DDBJ whole genome shotgun (WGS) entry which is preliminary data.</text>
</comment>
<dbReference type="Pfam" id="PF07491">
    <property type="entry name" value="PPI_Ypi1"/>
    <property type="match status" value="1"/>
</dbReference>
<accession>A0A6A0H1Y8</accession>
<reference evidence="4" key="3">
    <citation type="submission" date="2019-06" db="EMBL/GenBank/DDBJ databases">
        <authorList>
            <person name="Poynton C."/>
            <person name="Hasenbein S."/>
            <person name="Benoit J.B."/>
            <person name="Sepulveda M.S."/>
            <person name="Poelchau M.F."/>
            <person name="Murali S.C."/>
            <person name="Chen S."/>
            <person name="Glastad K.M."/>
            <person name="Werren J.H."/>
            <person name="Vineis J.H."/>
            <person name="Bowen J.L."/>
            <person name="Friedrich M."/>
            <person name="Jones J."/>
            <person name="Robertson H.M."/>
            <person name="Feyereisen R."/>
            <person name="Mechler-Hickson A."/>
            <person name="Mathers N."/>
            <person name="Lee C.E."/>
            <person name="Colbourne J.K."/>
            <person name="Biales A."/>
            <person name="Johnston J.S."/>
            <person name="Wellborn G.A."/>
            <person name="Rosendale A.J."/>
            <person name="Cridge A.G."/>
            <person name="Munoz-Torres M.C."/>
            <person name="Bain P.A."/>
            <person name="Manny A.R."/>
            <person name="Major K.M."/>
            <person name="Lambert F.N."/>
            <person name="Vulpe C.D."/>
            <person name="Tuck P."/>
            <person name="Blalock B.J."/>
            <person name="Lin Y.-Y."/>
            <person name="Smith M.E."/>
            <person name="Ochoa-Acuna H."/>
            <person name="Chen M.-J.M."/>
            <person name="Childers C.P."/>
            <person name="Qu J."/>
            <person name="Dugan S."/>
            <person name="Lee S.L."/>
            <person name="Chao H."/>
            <person name="Dinh H."/>
            <person name="Han Y."/>
            <person name="Doddapaneni H."/>
            <person name="Worley K.C."/>
            <person name="Muzny D.M."/>
            <person name="Gibbs R.A."/>
            <person name="Richards S."/>
        </authorList>
    </citation>
    <scope>NUCLEOTIDE SEQUENCE</scope>
    <source>
        <strain evidence="4">HAZT.00-mixed</strain>
        <tissue evidence="4">Whole organism</tissue>
    </source>
</reference>
<evidence type="ECO:0000256" key="2">
    <source>
        <dbReference type="ARBA" id="ARBA00031039"/>
    </source>
</evidence>
<reference evidence="4" key="2">
    <citation type="journal article" date="2018" name="Environ. Sci. Technol.">
        <title>The Toxicogenome of Hyalella azteca: A Model for Sediment Ecotoxicology and Evolutionary Toxicology.</title>
        <authorList>
            <person name="Poynton H.C."/>
            <person name="Hasenbein S."/>
            <person name="Benoit J.B."/>
            <person name="Sepulveda M.S."/>
            <person name="Poelchau M.F."/>
            <person name="Hughes D.S.T."/>
            <person name="Murali S.C."/>
            <person name="Chen S."/>
            <person name="Glastad K.M."/>
            <person name="Goodisman M.A.D."/>
            <person name="Werren J.H."/>
            <person name="Vineis J.H."/>
            <person name="Bowen J.L."/>
            <person name="Friedrich M."/>
            <person name="Jones J."/>
            <person name="Robertson H.M."/>
            <person name="Feyereisen R."/>
            <person name="Mechler-Hickson A."/>
            <person name="Mathers N."/>
            <person name="Lee C.E."/>
            <person name="Colbourne J.K."/>
            <person name="Biales A."/>
            <person name="Johnston J.S."/>
            <person name="Wellborn G.A."/>
            <person name="Rosendale A.J."/>
            <person name="Cridge A.G."/>
            <person name="Munoz-Torres M.C."/>
            <person name="Bain P.A."/>
            <person name="Manny A.R."/>
            <person name="Major K.M."/>
            <person name="Lambert F.N."/>
            <person name="Vulpe C.D."/>
            <person name="Tuck P."/>
            <person name="Blalock B.J."/>
            <person name="Lin Y.Y."/>
            <person name="Smith M.E."/>
            <person name="Ochoa-Acuna H."/>
            <person name="Chen M.M."/>
            <person name="Childers C.P."/>
            <person name="Qu J."/>
            <person name="Dugan S."/>
            <person name="Lee S.L."/>
            <person name="Chao H."/>
            <person name="Dinh H."/>
            <person name="Han Y."/>
            <person name="Doddapaneni H."/>
            <person name="Worley K.C."/>
            <person name="Muzny D.M."/>
            <person name="Gibbs R.A."/>
            <person name="Richards S."/>
        </authorList>
    </citation>
    <scope>NUCLEOTIDE SEQUENCE</scope>
    <source>
        <strain evidence="4">HAZT.00-mixed</strain>
        <tissue evidence="4">Whole organism</tissue>
    </source>
</reference>
<feature type="compositionally biased region" description="Acidic residues" evidence="3">
    <location>
        <begin position="74"/>
        <end position="84"/>
    </location>
</feature>
<feature type="region of interest" description="Disordered" evidence="3">
    <location>
        <begin position="73"/>
        <end position="123"/>
    </location>
</feature>
<dbReference type="InterPro" id="IPR011107">
    <property type="entry name" value="PPI_Ypi1"/>
</dbReference>
<dbReference type="GO" id="GO:0004865">
    <property type="term" value="F:protein serine/threonine phosphatase inhibitor activity"/>
    <property type="evidence" value="ECO:0007669"/>
    <property type="project" value="InterPro"/>
</dbReference>
<feature type="region of interest" description="Disordered" evidence="3">
    <location>
        <begin position="1"/>
        <end position="26"/>
    </location>
</feature>
<dbReference type="GO" id="GO:0005634">
    <property type="term" value="C:nucleus"/>
    <property type="evidence" value="ECO:0007669"/>
    <property type="project" value="TreeGrafter"/>
</dbReference>
<evidence type="ECO:0000313" key="4">
    <source>
        <dbReference type="EMBL" id="KAA0196650.1"/>
    </source>
</evidence>
<dbReference type="OrthoDB" id="307488at2759"/>
<evidence type="ECO:0000256" key="3">
    <source>
        <dbReference type="SAM" id="MobiDB-lite"/>
    </source>
</evidence>
<feature type="compositionally biased region" description="Pro residues" evidence="3">
    <location>
        <begin position="100"/>
        <end position="110"/>
    </location>
</feature>
<gene>
    <name evidence="4" type="ORF">HAZT_HAZT004310</name>
</gene>